<organism evidence="1 2">
    <name type="scientific">Campylobacter hyointestinalis subsp. hyointestinalis</name>
    <dbReference type="NCBI Taxonomy" id="91352"/>
    <lineage>
        <taxon>Bacteria</taxon>
        <taxon>Pseudomonadati</taxon>
        <taxon>Campylobacterota</taxon>
        <taxon>Epsilonproteobacteria</taxon>
        <taxon>Campylobacterales</taxon>
        <taxon>Campylobacteraceae</taxon>
        <taxon>Campylobacter</taxon>
    </lineage>
</organism>
<gene>
    <name evidence="1" type="ORF">CDQ78_03930</name>
</gene>
<dbReference type="AlphaFoldDB" id="A0A2S5J5A4"/>
<proteinExistence type="predicted"/>
<reference evidence="1 2" key="1">
    <citation type="submission" date="2017-06" db="EMBL/GenBank/DDBJ databases">
        <title>Updating the genomic taxonomy and epidemiology of Campylobacter hyointestinalis; discovery in New Zealand farmed ruminants.</title>
        <authorList>
            <person name="Wilkinson D.A."/>
            <person name="Fayaz A."/>
            <person name="Biggs P.J."/>
            <person name="Midwinter A.C."/>
        </authorList>
    </citation>
    <scope>NUCLEOTIDE SEQUENCE [LARGE SCALE GENOMIC DNA]</scope>
    <source>
        <strain evidence="1 2">S1614a</strain>
    </source>
</reference>
<sequence>MKAFKEFKQSEHIYVKSLNPDIDVMMFKKEVEDDKIILTIKTFEYVGAKVGIAKKYEKLTINKADEYITDKHGFYLIGEYTLKAL</sequence>
<name>A0A2S5J5A4_CAMHY</name>
<comment type="caution">
    <text evidence="1">The sequence shown here is derived from an EMBL/GenBank/DDBJ whole genome shotgun (WGS) entry which is preliminary data.</text>
</comment>
<accession>A0A2S5J5A4</accession>
<dbReference type="EMBL" id="NIQP01000003">
    <property type="protein sequence ID" value="PPB72090.1"/>
    <property type="molecule type" value="Genomic_DNA"/>
</dbReference>
<evidence type="ECO:0000313" key="2">
    <source>
        <dbReference type="Proteomes" id="UP000239685"/>
    </source>
</evidence>
<evidence type="ECO:0000313" key="1">
    <source>
        <dbReference type="EMBL" id="PPB72090.1"/>
    </source>
</evidence>
<dbReference type="Proteomes" id="UP000239685">
    <property type="component" value="Unassembled WGS sequence"/>
</dbReference>
<protein>
    <submittedName>
        <fullName evidence="1">Uncharacterized protein</fullName>
    </submittedName>
</protein>
<dbReference type="RefSeq" id="WP_059433644.1">
    <property type="nucleotide sequence ID" value="NZ_NIQE01000004.1"/>
</dbReference>